<dbReference type="InterPro" id="IPR032675">
    <property type="entry name" value="LRR_dom_sf"/>
</dbReference>
<dbReference type="Proteomes" id="UP001516023">
    <property type="component" value="Unassembled WGS sequence"/>
</dbReference>
<gene>
    <name evidence="4" type="ORF">HJC23_004035</name>
</gene>
<dbReference type="PANTHER" id="PTHR48051">
    <property type="match status" value="1"/>
</dbReference>
<keyword evidence="1" id="KW-0433">Leucine-rich repeat</keyword>
<protein>
    <submittedName>
        <fullName evidence="4">Uncharacterized protein</fullName>
    </submittedName>
</protein>
<dbReference type="PANTHER" id="PTHR48051:SF1">
    <property type="entry name" value="RAS SUPPRESSOR PROTEIN 1"/>
    <property type="match status" value="1"/>
</dbReference>
<dbReference type="Gene3D" id="3.80.10.10">
    <property type="entry name" value="Ribonuclease Inhibitor"/>
    <property type="match status" value="1"/>
</dbReference>
<dbReference type="SUPFAM" id="SSF52058">
    <property type="entry name" value="L domain-like"/>
    <property type="match status" value="1"/>
</dbReference>
<dbReference type="InterPro" id="IPR050216">
    <property type="entry name" value="LRR_domain-containing"/>
</dbReference>
<keyword evidence="2" id="KW-0677">Repeat</keyword>
<evidence type="ECO:0000313" key="4">
    <source>
        <dbReference type="EMBL" id="KAL3803873.1"/>
    </source>
</evidence>
<evidence type="ECO:0000256" key="3">
    <source>
        <dbReference type="SAM" id="Coils"/>
    </source>
</evidence>
<evidence type="ECO:0000256" key="1">
    <source>
        <dbReference type="ARBA" id="ARBA00022614"/>
    </source>
</evidence>
<evidence type="ECO:0000313" key="5">
    <source>
        <dbReference type="Proteomes" id="UP001516023"/>
    </source>
</evidence>
<name>A0ABD3QUK4_9STRA</name>
<evidence type="ECO:0000256" key="2">
    <source>
        <dbReference type="ARBA" id="ARBA00022737"/>
    </source>
</evidence>
<proteinExistence type="predicted"/>
<dbReference type="EMBL" id="JABMIG020000011">
    <property type="protein sequence ID" value="KAL3803873.1"/>
    <property type="molecule type" value="Genomic_DNA"/>
</dbReference>
<sequence length="279" mass="32468">MEEYDELSAGPVDGTINLSHNTWKILPPELNNFSLTLLHVEMSNNQLSCIPEAIGDLIMLKSLDVSLNRVRVIDRAIGKCIRLRQLNVEKNRLACLPDELGQCVLLEEILARENNLSTLPQSLENLPTLNKIDVRNNELLTIPLKLCRVPTLNELLCAENPTLETAPQNMRGNSKLLIWCLEMQQKFKDVIDPKTHQHEELQRKSTALQRNIRLAKERIQQLESEIEKLEFERPDDYIYLKGRVTDVVLYVFDKIIQLWDTIKNVFVAWWNRRQTYPLY</sequence>
<organism evidence="4 5">
    <name type="scientific">Cyclotella cryptica</name>
    <dbReference type="NCBI Taxonomy" id="29204"/>
    <lineage>
        <taxon>Eukaryota</taxon>
        <taxon>Sar</taxon>
        <taxon>Stramenopiles</taxon>
        <taxon>Ochrophyta</taxon>
        <taxon>Bacillariophyta</taxon>
        <taxon>Coscinodiscophyceae</taxon>
        <taxon>Thalassiosirophycidae</taxon>
        <taxon>Stephanodiscales</taxon>
        <taxon>Stephanodiscaceae</taxon>
        <taxon>Cyclotella</taxon>
    </lineage>
</organism>
<keyword evidence="3" id="KW-0175">Coiled coil</keyword>
<dbReference type="AlphaFoldDB" id="A0ABD3QUK4"/>
<accession>A0ABD3QUK4</accession>
<feature type="coiled-coil region" evidence="3">
    <location>
        <begin position="198"/>
        <end position="232"/>
    </location>
</feature>
<reference evidence="4 5" key="1">
    <citation type="journal article" date="2020" name="G3 (Bethesda)">
        <title>Improved Reference Genome for Cyclotella cryptica CCMP332, a Model for Cell Wall Morphogenesis, Salinity Adaptation, and Lipid Production in Diatoms (Bacillariophyta).</title>
        <authorList>
            <person name="Roberts W.R."/>
            <person name="Downey K.M."/>
            <person name="Ruck E.C."/>
            <person name="Traller J.C."/>
            <person name="Alverson A.J."/>
        </authorList>
    </citation>
    <scope>NUCLEOTIDE SEQUENCE [LARGE SCALE GENOMIC DNA]</scope>
    <source>
        <strain evidence="4 5">CCMP332</strain>
    </source>
</reference>
<keyword evidence="5" id="KW-1185">Reference proteome</keyword>
<comment type="caution">
    <text evidence="4">The sequence shown here is derived from an EMBL/GenBank/DDBJ whole genome shotgun (WGS) entry which is preliminary data.</text>
</comment>